<dbReference type="RefSeq" id="WP_034789152.1">
    <property type="nucleotide sequence ID" value="NZ_JMPJ01000033.1"/>
</dbReference>
<dbReference type="STRING" id="910964.GEAM_1022"/>
<feature type="transmembrane region" description="Helical" evidence="1">
    <location>
        <begin position="150"/>
        <end position="169"/>
    </location>
</feature>
<keyword evidence="3" id="KW-1185">Reference proteome</keyword>
<gene>
    <name evidence="2" type="ORF">GEAM_1022</name>
</gene>
<dbReference type="GeneID" id="78379364"/>
<dbReference type="PANTHER" id="PTHR38095">
    <property type="entry name" value="ANAEROBIC DIMETHYL SULFOXIDE REDUCTASE CHAIN YNFH"/>
    <property type="match status" value="1"/>
</dbReference>
<dbReference type="InterPro" id="IPR007059">
    <property type="entry name" value="DmsC"/>
</dbReference>
<proteinExistence type="predicted"/>
<feature type="transmembrane region" description="Helical" evidence="1">
    <location>
        <begin position="116"/>
        <end position="138"/>
    </location>
</feature>
<protein>
    <submittedName>
        <fullName evidence="2">Anaerobic dimethyl sulfoxide reductase chain C</fullName>
        <ecNumber evidence="2">1.8.99.-</ecNumber>
    </submittedName>
</protein>
<feature type="transmembrane region" description="Helical" evidence="1">
    <location>
        <begin position="45"/>
        <end position="67"/>
    </location>
</feature>
<feature type="transmembrane region" description="Helical" evidence="1">
    <location>
        <begin position="225"/>
        <end position="244"/>
    </location>
</feature>
<dbReference type="OrthoDB" id="4394845at2"/>
<name>A0A085GJE4_EWIA3</name>
<comment type="caution">
    <text evidence="2">The sequence shown here is derived from an EMBL/GenBank/DDBJ whole genome shotgun (WGS) entry which is preliminary data.</text>
</comment>
<keyword evidence="1" id="KW-0472">Membrane</keyword>
<dbReference type="PANTHER" id="PTHR38095:SF2">
    <property type="entry name" value="ANAEROBIC DIMETHYL SULFOXIDE REDUCTASE CHAIN C"/>
    <property type="match status" value="1"/>
</dbReference>
<sequence length="285" mass="30540">MGNGWHEWPLMVFTVLGQCVVGGFIVLAIALLGNRTREETRRIHLSMFFLWVLMAVAFIASVLHLGSPLRAFNSLNRLGASPLSNEIGSGSLFFALGGIYWLLAVLNKMPQALGKVWLVVTMLAGVGFVYAMCRVYEIDTVPTWDNAFTALNFALTVLIGGPLLGYLLLRGANIQGCGLRLLPMISVVALVASVAVMMMQSATLASINSSVQAASALIPQYGALSVWRVVLVVLGLGCWICPLVMRKRPAVASLVLAFVLVFAGELIGRAIFYGLHMTVGVAIGS</sequence>
<reference evidence="2 3" key="1">
    <citation type="submission" date="2014-05" db="EMBL/GenBank/DDBJ databases">
        <title>ATOL: Assembling a taxonomically balanced genome-scale reconstruction of the evolutionary history of the Enterobacteriaceae.</title>
        <authorList>
            <person name="Plunkett G.III."/>
            <person name="Neeno-Eckwall E.C."/>
            <person name="Glasner J.D."/>
            <person name="Perna N.T."/>
        </authorList>
    </citation>
    <scope>NUCLEOTIDE SEQUENCE [LARGE SCALE GENOMIC DNA]</scope>
    <source>
        <strain evidence="2 3">ATCC 33852</strain>
    </source>
</reference>
<evidence type="ECO:0000313" key="3">
    <source>
        <dbReference type="Proteomes" id="UP000028640"/>
    </source>
</evidence>
<dbReference type="GO" id="GO:0009390">
    <property type="term" value="C:dimethyl sulfoxide reductase complex"/>
    <property type="evidence" value="ECO:0007669"/>
    <property type="project" value="TreeGrafter"/>
</dbReference>
<dbReference type="GO" id="GO:0009389">
    <property type="term" value="F:dimethyl sulfoxide reductase activity"/>
    <property type="evidence" value="ECO:0007669"/>
    <property type="project" value="TreeGrafter"/>
</dbReference>
<evidence type="ECO:0000256" key="1">
    <source>
        <dbReference type="SAM" id="Phobius"/>
    </source>
</evidence>
<dbReference type="eggNOG" id="COG3302">
    <property type="taxonomic scope" value="Bacteria"/>
</dbReference>
<dbReference type="EC" id="1.8.99.-" evidence="2"/>
<feature type="transmembrane region" description="Helical" evidence="1">
    <location>
        <begin position="251"/>
        <end position="272"/>
    </location>
</feature>
<keyword evidence="2" id="KW-0560">Oxidoreductase</keyword>
<keyword evidence="1" id="KW-0812">Transmembrane</keyword>
<feature type="transmembrane region" description="Helical" evidence="1">
    <location>
        <begin position="181"/>
        <end position="205"/>
    </location>
</feature>
<dbReference type="Proteomes" id="UP000028640">
    <property type="component" value="Unassembled WGS sequence"/>
</dbReference>
<organism evidence="2 3">
    <name type="scientific">Ewingella americana (strain ATCC 33852 / DSM 4580 / CCUG 14506 / JCM 5911 / LMG 7869 / NCTC 12157 / CDC 1468-78)</name>
    <dbReference type="NCBI Taxonomy" id="910964"/>
    <lineage>
        <taxon>Bacteria</taxon>
        <taxon>Pseudomonadati</taxon>
        <taxon>Pseudomonadota</taxon>
        <taxon>Gammaproteobacteria</taxon>
        <taxon>Enterobacterales</taxon>
        <taxon>Yersiniaceae</taxon>
        <taxon>Ewingella</taxon>
    </lineage>
</organism>
<dbReference type="GO" id="GO:0005886">
    <property type="term" value="C:plasma membrane"/>
    <property type="evidence" value="ECO:0007669"/>
    <property type="project" value="TreeGrafter"/>
</dbReference>
<accession>A0A085GJE4</accession>
<feature type="transmembrane region" description="Helical" evidence="1">
    <location>
        <begin position="12"/>
        <end position="33"/>
    </location>
</feature>
<keyword evidence="1" id="KW-1133">Transmembrane helix</keyword>
<dbReference type="GO" id="GO:0019645">
    <property type="term" value="P:anaerobic electron transport chain"/>
    <property type="evidence" value="ECO:0007669"/>
    <property type="project" value="InterPro"/>
</dbReference>
<dbReference type="Pfam" id="PF04976">
    <property type="entry name" value="DmsC"/>
    <property type="match status" value="1"/>
</dbReference>
<dbReference type="AlphaFoldDB" id="A0A085GJE4"/>
<evidence type="ECO:0000313" key="2">
    <source>
        <dbReference type="EMBL" id="KFC83839.1"/>
    </source>
</evidence>
<dbReference type="EMBL" id="JMPJ01000033">
    <property type="protein sequence ID" value="KFC83839.1"/>
    <property type="molecule type" value="Genomic_DNA"/>
</dbReference>
<feature type="transmembrane region" description="Helical" evidence="1">
    <location>
        <begin position="87"/>
        <end position="104"/>
    </location>
</feature>